<dbReference type="AlphaFoldDB" id="A0AAV7E4Z3"/>
<dbReference type="Pfam" id="PF03732">
    <property type="entry name" value="Retrotrans_gag"/>
    <property type="match status" value="1"/>
</dbReference>
<gene>
    <name evidence="2" type="ORF">H6P81_019039</name>
</gene>
<name>A0AAV7E4Z3_ARIFI</name>
<evidence type="ECO:0000313" key="3">
    <source>
        <dbReference type="Proteomes" id="UP000825729"/>
    </source>
</evidence>
<proteinExistence type="predicted"/>
<protein>
    <recommendedName>
        <fullName evidence="1">Retrotransposon gag domain-containing protein</fullName>
    </recommendedName>
</protein>
<dbReference type="InterPro" id="IPR005162">
    <property type="entry name" value="Retrotrans_gag_dom"/>
</dbReference>
<keyword evidence="3" id="KW-1185">Reference proteome</keyword>
<dbReference type="Proteomes" id="UP000825729">
    <property type="component" value="Unassembled WGS sequence"/>
</dbReference>
<dbReference type="EMBL" id="JAINDJ010000007">
    <property type="protein sequence ID" value="KAG9443185.1"/>
    <property type="molecule type" value="Genomic_DNA"/>
</dbReference>
<feature type="domain" description="Retrotransposon gag" evidence="1">
    <location>
        <begin position="87"/>
        <end position="170"/>
    </location>
</feature>
<evidence type="ECO:0000259" key="1">
    <source>
        <dbReference type="Pfam" id="PF03732"/>
    </source>
</evidence>
<reference evidence="2 3" key="1">
    <citation type="submission" date="2021-07" db="EMBL/GenBank/DDBJ databases">
        <title>The Aristolochia fimbriata genome: insights into angiosperm evolution, floral development and chemical biosynthesis.</title>
        <authorList>
            <person name="Jiao Y."/>
        </authorList>
    </citation>
    <scope>NUCLEOTIDE SEQUENCE [LARGE SCALE GENOMIC DNA]</scope>
    <source>
        <strain evidence="2">IBCAS-2021</strain>
        <tissue evidence="2">Leaf</tissue>
    </source>
</reference>
<comment type="caution">
    <text evidence="2">The sequence shown here is derived from an EMBL/GenBank/DDBJ whole genome shotgun (WGS) entry which is preliminary data.</text>
</comment>
<accession>A0AAV7E4Z3</accession>
<evidence type="ECO:0000313" key="2">
    <source>
        <dbReference type="EMBL" id="KAG9443185.1"/>
    </source>
</evidence>
<sequence length="195" mass="22296">MRKRAEDCMESLKAIRMRVVGIERLLAACPVMQGFSVKVEHDKGASASEEVTTVATGSTQPREPIESKPTRVKVPEPKAYDGVRDAKWRRNAMDGEVGTSSIRTWREFKTELKKRFCPTNVEHEARKKLRSLKHSGKIREYISQFTSLMLCINDMFGTDRLFLFLDGLKPWAEHEIRRREVKTLAEALSAAEKLT</sequence>
<organism evidence="2 3">
    <name type="scientific">Aristolochia fimbriata</name>
    <name type="common">White veined hardy Dutchman's pipe vine</name>
    <dbReference type="NCBI Taxonomy" id="158543"/>
    <lineage>
        <taxon>Eukaryota</taxon>
        <taxon>Viridiplantae</taxon>
        <taxon>Streptophyta</taxon>
        <taxon>Embryophyta</taxon>
        <taxon>Tracheophyta</taxon>
        <taxon>Spermatophyta</taxon>
        <taxon>Magnoliopsida</taxon>
        <taxon>Magnoliidae</taxon>
        <taxon>Piperales</taxon>
        <taxon>Aristolochiaceae</taxon>
        <taxon>Aristolochia</taxon>
    </lineage>
</organism>